<keyword evidence="2 4" id="KW-0442">Lipid degradation</keyword>
<dbReference type="RefSeq" id="WP_109340149.1">
    <property type="nucleotide sequence ID" value="NZ_CP029347.1"/>
</dbReference>
<dbReference type="CDD" id="cd07209">
    <property type="entry name" value="Pat_hypo_Ecoli_Z1214_like"/>
    <property type="match status" value="1"/>
</dbReference>
<feature type="domain" description="PNPLA" evidence="5">
    <location>
        <begin position="9"/>
        <end position="222"/>
    </location>
</feature>
<dbReference type="KEGG" id="salh:HMF8227_02134"/>
<keyword evidence="1 4" id="KW-0378">Hydrolase</keyword>
<feature type="active site" description="Proton acceptor" evidence="4">
    <location>
        <position position="209"/>
    </location>
</feature>
<gene>
    <name evidence="6" type="ORF">HMF8227_02134</name>
</gene>
<dbReference type="Gene3D" id="3.40.1090.10">
    <property type="entry name" value="Cytosolic phospholipase A2 catalytic domain"/>
    <property type="match status" value="1"/>
</dbReference>
<feature type="active site" description="Nucleophile" evidence="4">
    <location>
        <position position="47"/>
    </location>
</feature>
<feature type="short sequence motif" description="GXSXG" evidence="4">
    <location>
        <begin position="45"/>
        <end position="49"/>
    </location>
</feature>
<evidence type="ECO:0000259" key="5">
    <source>
        <dbReference type="PROSITE" id="PS51635"/>
    </source>
</evidence>
<dbReference type="EMBL" id="CP029347">
    <property type="protein sequence ID" value="AWL12592.1"/>
    <property type="molecule type" value="Genomic_DNA"/>
</dbReference>
<dbReference type="PROSITE" id="PS51635">
    <property type="entry name" value="PNPLA"/>
    <property type="match status" value="1"/>
</dbReference>
<proteinExistence type="predicted"/>
<dbReference type="Pfam" id="PF01734">
    <property type="entry name" value="Patatin"/>
    <property type="match status" value="1"/>
</dbReference>
<dbReference type="InterPro" id="IPR050301">
    <property type="entry name" value="NTE"/>
</dbReference>
<dbReference type="OrthoDB" id="9798773at2"/>
<keyword evidence="3 4" id="KW-0443">Lipid metabolism</keyword>
<dbReference type="PANTHER" id="PTHR14226">
    <property type="entry name" value="NEUROPATHY TARGET ESTERASE/SWISS CHEESE D.MELANOGASTER"/>
    <property type="match status" value="1"/>
</dbReference>
<dbReference type="GO" id="GO:0016042">
    <property type="term" value="P:lipid catabolic process"/>
    <property type="evidence" value="ECO:0007669"/>
    <property type="project" value="UniProtKB-UniRule"/>
</dbReference>
<evidence type="ECO:0000313" key="7">
    <source>
        <dbReference type="Proteomes" id="UP000245728"/>
    </source>
</evidence>
<dbReference type="PANTHER" id="PTHR14226:SF57">
    <property type="entry name" value="BLR7027 PROTEIN"/>
    <property type="match status" value="1"/>
</dbReference>
<reference evidence="6 7" key="1">
    <citation type="submission" date="2018-05" db="EMBL/GenBank/DDBJ databases">
        <title>Salinimonas sp. HMF8227 Genome sequencing and assembly.</title>
        <authorList>
            <person name="Kang H."/>
            <person name="Kang J."/>
            <person name="Cha I."/>
            <person name="Kim H."/>
            <person name="Joh K."/>
        </authorList>
    </citation>
    <scope>NUCLEOTIDE SEQUENCE [LARGE SCALE GENOMIC DNA]</scope>
    <source>
        <strain evidence="6 7">HMF8227</strain>
    </source>
</reference>
<dbReference type="InterPro" id="IPR016035">
    <property type="entry name" value="Acyl_Trfase/lysoPLipase"/>
</dbReference>
<dbReference type="AlphaFoldDB" id="A0A2S2E4Z4"/>
<dbReference type="Proteomes" id="UP000245728">
    <property type="component" value="Chromosome"/>
</dbReference>
<protein>
    <recommendedName>
        <fullName evidence="5">PNPLA domain-containing protein</fullName>
    </recommendedName>
</protein>
<organism evidence="6 7">
    <name type="scientific">Saliniradius amylolyticus</name>
    <dbReference type="NCBI Taxonomy" id="2183582"/>
    <lineage>
        <taxon>Bacteria</taxon>
        <taxon>Pseudomonadati</taxon>
        <taxon>Pseudomonadota</taxon>
        <taxon>Gammaproteobacteria</taxon>
        <taxon>Alteromonadales</taxon>
        <taxon>Alteromonadaceae</taxon>
        <taxon>Saliniradius</taxon>
    </lineage>
</organism>
<evidence type="ECO:0000256" key="3">
    <source>
        <dbReference type="ARBA" id="ARBA00023098"/>
    </source>
</evidence>
<evidence type="ECO:0000256" key="2">
    <source>
        <dbReference type="ARBA" id="ARBA00022963"/>
    </source>
</evidence>
<comment type="caution">
    <text evidence="4">Lacks conserved residue(s) required for the propagation of feature annotation.</text>
</comment>
<sequence>MIQRNQFALLLSGGGARAAYQVGVLKAITELLPRNHPIPFPVICGTSAGAINATAMACFASCYHLGVRKLEWVWKNFHTEQVYQSHLLPVFGHLLGNQLQNWRSDQVPRHPSSLLNNQPLRELLHQTLDFSRIDRNILRRQLRAICVTASSYAHKESFSFFQGASDLEPWHRAQRRGVKATLYTEHLMASAAIPLVFPTIRLHEDYFGDGSIHQLSPLSAPIHLGAERILVVGVEQPQSAPNIKSGHPSSAMIAGHLLDTIFADTLHSDLERLYRINHTLSLLSHKERQQTQLKRVECLVINPTVNLNAIASDYYQSLPMGIRALMKLLGIKPDKESSLLSYLLFEGAFCQQLINIGYRDGVNRRDEIRQFLEL</sequence>
<evidence type="ECO:0000256" key="4">
    <source>
        <dbReference type="PROSITE-ProRule" id="PRU01161"/>
    </source>
</evidence>
<evidence type="ECO:0000256" key="1">
    <source>
        <dbReference type="ARBA" id="ARBA00022801"/>
    </source>
</evidence>
<accession>A0A2S2E4Z4</accession>
<name>A0A2S2E4Z4_9ALTE</name>
<dbReference type="GO" id="GO:0016787">
    <property type="term" value="F:hydrolase activity"/>
    <property type="evidence" value="ECO:0007669"/>
    <property type="project" value="UniProtKB-UniRule"/>
</dbReference>
<dbReference type="InterPro" id="IPR002641">
    <property type="entry name" value="PNPLA_dom"/>
</dbReference>
<evidence type="ECO:0000313" key="6">
    <source>
        <dbReference type="EMBL" id="AWL12592.1"/>
    </source>
</evidence>
<keyword evidence="7" id="KW-1185">Reference proteome</keyword>
<dbReference type="SUPFAM" id="SSF52151">
    <property type="entry name" value="FabD/lysophospholipase-like"/>
    <property type="match status" value="1"/>
</dbReference>